<feature type="transmembrane region" description="Helical" evidence="10">
    <location>
        <begin position="191"/>
        <end position="214"/>
    </location>
</feature>
<feature type="transmembrane region" description="Helical" evidence="10">
    <location>
        <begin position="220"/>
        <end position="243"/>
    </location>
</feature>
<evidence type="ECO:0000259" key="12">
    <source>
        <dbReference type="PROSITE" id="PS50262"/>
    </source>
</evidence>
<keyword evidence="9" id="KW-0807">Transducer</keyword>
<evidence type="ECO:0000313" key="14">
    <source>
        <dbReference type="Proteomes" id="UP000424527"/>
    </source>
</evidence>
<evidence type="ECO:0000256" key="10">
    <source>
        <dbReference type="SAM" id="Phobius"/>
    </source>
</evidence>
<sequence>MFLLMLLTLDAHLQLHLADRYSSVITRQRALCVVLLCWVASVLSSFAQFIGLDALDVWRRDGSDPGTAGHGLHGNWTTSLPNTTPLAPKYHHDRKVIGKYLPYGGFLSKFYMEDNHNFTYAEIHSSHWGVCAPDTILSPQFLVYVHGVMEFILPLVCLLAIYLDLLCIKPRKTHFSNTDPPKNDSCQARSLALSLSLLVLLCLPLHIIHALALFTPSTPLPAWAHAVALFLFQLYSIVPQILFTPPKKKEEEQTPFPLSVPHLPPAIAVPSRGKSVRMALCEAVQASPWSSAKHSLKAKVCPEV</sequence>
<protein>
    <recommendedName>
        <fullName evidence="12">G-protein coupled receptors family 1 profile domain-containing protein</fullName>
    </recommendedName>
</protein>
<keyword evidence="11" id="KW-0732">Signal</keyword>
<keyword evidence="7" id="KW-0675">Receptor</keyword>
<feature type="transmembrane region" description="Helical" evidence="10">
    <location>
        <begin position="30"/>
        <end position="50"/>
    </location>
</feature>
<organism evidence="13 14">
    <name type="scientific">Larimichthys crocea</name>
    <name type="common">Large yellow croaker</name>
    <name type="synonym">Pseudosciaena crocea</name>
    <dbReference type="NCBI Taxonomy" id="215358"/>
    <lineage>
        <taxon>Eukaryota</taxon>
        <taxon>Metazoa</taxon>
        <taxon>Chordata</taxon>
        <taxon>Craniata</taxon>
        <taxon>Vertebrata</taxon>
        <taxon>Euteleostomi</taxon>
        <taxon>Actinopterygii</taxon>
        <taxon>Neopterygii</taxon>
        <taxon>Teleostei</taxon>
        <taxon>Neoteleostei</taxon>
        <taxon>Acanthomorphata</taxon>
        <taxon>Eupercaria</taxon>
        <taxon>Sciaenidae</taxon>
        <taxon>Larimichthys</taxon>
    </lineage>
</organism>
<dbReference type="Gene3D" id="1.20.1070.10">
    <property type="entry name" value="Rhodopsin 7-helix transmembrane proteins"/>
    <property type="match status" value="1"/>
</dbReference>
<evidence type="ECO:0000256" key="11">
    <source>
        <dbReference type="SAM" id="SignalP"/>
    </source>
</evidence>
<dbReference type="PANTHER" id="PTHR24246">
    <property type="entry name" value="OLFACTORY RECEPTOR AND ADENOSINE RECEPTOR"/>
    <property type="match status" value="1"/>
</dbReference>
<proteinExistence type="predicted"/>
<evidence type="ECO:0000256" key="9">
    <source>
        <dbReference type="ARBA" id="ARBA00023224"/>
    </source>
</evidence>
<dbReference type="SUPFAM" id="SSF81321">
    <property type="entry name" value="Family A G protein-coupled receptor-like"/>
    <property type="match status" value="1"/>
</dbReference>
<evidence type="ECO:0000313" key="13">
    <source>
        <dbReference type="EMBL" id="KAE8289050.1"/>
    </source>
</evidence>
<evidence type="ECO:0000256" key="1">
    <source>
        <dbReference type="ARBA" id="ARBA00004651"/>
    </source>
</evidence>
<keyword evidence="6 10" id="KW-0472">Membrane</keyword>
<evidence type="ECO:0000256" key="5">
    <source>
        <dbReference type="ARBA" id="ARBA00023040"/>
    </source>
</evidence>
<dbReference type="InterPro" id="IPR017452">
    <property type="entry name" value="GPCR_Rhodpsn_7TM"/>
</dbReference>
<keyword evidence="2" id="KW-1003">Cell membrane</keyword>
<feature type="domain" description="G-protein coupled receptors family 1 profile" evidence="12">
    <location>
        <begin position="1"/>
        <end position="243"/>
    </location>
</feature>
<comment type="caution">
    <text evidence="13">The sequence shown here is derived from an EMBL/GenBank/DDBJ whole genome shotgun (WGS) entry which is preliminary data.</text>
</comment>
<evidence type="ECO:0000256" key="2">
    <source>
        <dbReference type="ARBA" id="ARBA00022475"/>
    </source>
</evidence>
<evidence type="ECO:0000256" key="6">
    <source>
        <dbReference type="ARBA" id="ARBA00023136"/>
    </source>
</evidence>
<comment type="subcellular location">
    <subcellularLocation>
        <location evidence="1">Cell membrane</location>
        <topology evidence="1">Multi-pass membrane protein</topology>
    </subcellularLocation>
</comment>
<dbReference type="PROSITE" id="PS50262">
    <property type="entry name" value="G_PROTEIN_RECEP_F1_2"/>
    <property type="match status" value="1"/>
</dbReference>
<dbReference type="Proteomes" id="UP000424527">
    <property type="component" value="Unassembled WGS sequence"/>
</dbReference>
<keyword evidence="14" id="KW-1185">Reference proteome</keyword>
<dbReference type="GO" id="GO:0004930">
    <property type="term" value="F:G protein-coupled receptor activity"/>
    <property type="evidence" value="ECO:0007669"/>
    <property type="project" value="UniProtKB-KW"/>
</dbReference>
<name>A0A6G0IC94_LARCR</name>
<dbReference type="GO" id="GO:0005886">
    <property type="term" value="C:plasma membrane"/>
    <property type="evidence" value="ECO:0007669"/>
    <property type="project" value="UniProtKB-SubCell"/>
</dbReference>
<gene>
    <name evidence="13" type="ORF">D5F01_LYC12929</name>
</gene>
<accession>A0A6G0IC94</accession>
<dbReference type="PANTHER" id="PTHR24246:SF27">
    <property type="entry name" value="ADENOSINE RECEPTOR, ISOFORM A"/>
    <property type="match status" value="1"/>
</dbReference>
<feature type="transmembrane region" description="Helical" evidence="10">
    <location>
        <begin position="143"/>
        <end position="163"/>
    </location>
</feature>
<evidence type="ECO:0000256" key="8">
    <source>
        <dbReference type="ARBA" id="ARBA00023180"/>
    </source>
</evidence>
<evidence type="ECO:0000256" key="7">
    <source>
        <dbReference type="ARBA" id="ARBA00023170"/>
    </source>
</evidence>
<feature type="chain" id="PRO_5026319870" description="G-protein coupled receptors family 1 profile domain-containing protein" evidence="11">
    <location>
        <begin position="19"/>
        <end position="304"/>
    </location>
</feature>
<keyword evidence="5" id="KW-0297">G-protein coupled receptor</keyword>
<keyword evidence="3 10" id="KW-0812">Transmembrane</keyword>
<dbReference type="AlphaFoldDB" id="A0A6G0IC94"/>
<evidence type="ECO:0000256" key="3">
    <source>
        <dbReference type="ARBA" id="ARBA00022692"/>
    </source>
</evidence>
<feature type="signal peptide" evidence="11">
    <location>
        <begin position="1"/>
        <end position="18"/>
    </location>
</feature>
<keyword evidence="4 10" id="KW-1133">Transmembrane helix</keyword>
<dbReference type="EMBL" id="REGW02000012">
    <property type="protein sequence ID" value="KAE8289050.1"/>
    <property type="molecule type" value="Genomic_DNA"/>
</dbReference>
<keyword evidence="8" id="KW-0325">Glycoprotein</keyword>
<reference evidence="13 14" key="1">
    <citation type="submission" date="2019-07" db="EMBL/GenBank/DDBJ databases">
        <title>Chromosome genome assembly for large yellow croaker.</title>
        <authorList>
            <person name="Xiao S."/>
        </authorList>
    </citation>
    <scope>NUCLEOTIDE SEQUENCE [LARGE SCALE GENOMIC DNA]</scope>
    <source>
        <strain evidence="13">JMULYC20181020</strain>
        <tissue evidence="13">Muscle</tissue>
    </source>
</reference>
<evidence type="ECO:0000256" key="4">
    <source>
        <dbReference type="ARBA" id="ARBA00022989"/>
    </source>
</evidence>